<evidence type="ECO:0000313" key="6">
    <source>
        <dbReference type="EMBL" id="ADV62511.1"/>
    </source>
</evidence>
<dbReference type="PROSITE" id="PS50006">
    <property type="entry name" value="FHA_DOMAIN"/>
    <property type="match status" value="1"/>
</dbReference>
<dbReference type="PROSITE" id="PS50887">
    <property type="entry name" value="GGDEF"/>
    <property type="match status" value="1"/>
</dbReference>
<dbReference type="InterPro" id="IPR043128">
    <property type="entry name" value="Rev_trsase/Diguanyl_cyclase"/>
</dbReference>
<dbReference type="CDD" id="cd01949">
    <property type="entry name" value="GGDEF"/>
    <property type="match status" value="1"/>
</dbReference>
<reference key="1">
    <citation type="submission" date="2010-11" db="EMBL/GenBank/DDBJ databases">
        <title>The complete sequence of chromosome of Isophaera pallida ATCC 43644.</title>
        <authorList>
            <consortium name="US DOE Joint Genome Institute (JGI-PGF)"/>
            <person name="Lucas S."/>
            <person name="Copeland A."/>
            <person name="Lapidus A."/>
            <person name="Bruce D."/>
            <person name="Goodwin L."/>
            <person name="Pitluck S."/>
            <person name="Kyrpides N."/>
            <person name="Mavromatis K."/>
            <person name="Pagani I."/>
            <person name="Ivanova N."/>
            <person name="Saunders E."/>
            <person name="Brettin T."/>
            <person name="Detter J.C."/>
            <person name="Han C."/>
            <person name="Tapia R."/>
            <person name="Land M."/>
            <person name="Hauser L."/>
            <person name="Markowitz V."/>
            <person name="Cheng J.-F."/>
            <person name="Hugenholtz P."/>
            <person name="Woyke T."/>
            <person name="Wu D."/>
            <person name="Eisen J.A."/>
        </authorList>
    </citation>
    <scope>NUCLEOTIDE SEQUENCE</scope>
    <source>
        <strain>ATCC 43644</strain>
    </source>
</reference>
<dbReference type="GO" id="GO:0052621">
    <property type="term" value="F:diguanylate cyclase activity"/>
    <property type="evidence" value="ECO:0007669"/>
    <property type="project" value="UniProtKB-EC"/>
</dbReference>
<dbReference type="STRING" id="575540.Isop_1931"/>
<dbReference type="PANTHER" id="PTHR45138:SF9">
    <property type="entry name" value="DIGUANYLATE CYCLASE DGCM-RELATED"/>
    <property type="match status" value="1"/>
</dbReference>
<dbReference type="FunCoup" id="E8R2L1">
    <property type="interactions" value="73"/>
</dbReference>
<dbReference type="Pfam" id="PF00990">
    <property type="entry name" value="GGDEF"/>
    <property type="match status" value="1"/>
</dbReference>
<dbReference type="InterPro" id="IPR008984">
    <property type="entry name" value="SMAD_FHA_dom_sf"/>
</dbReference>
<reference evidence="6 7" key="2">
    <citation type="journal article" date="2011" name="Stand. Genomic Sci.">
        <title>Complete genome sequence of Isosphaera pallida type strain (IS1B).</title>
        <authorList>
            <consortium name="US DOE Joint Genome Institute (JGI-PGF)"/>
            <person name="Goker M."/>
            <person name="Cleland D."/>
            <person name="Saunders E."/>
            <person name="Lapidus A."/>
            <person name="Nolan M."/>
            <person name="Lucas S."/>
            <person name="Hammon N."/>
            <person name="Deshpande S."/>
            <person name="Cheng J.F."/>
            <person name="Tapia R."/>
            <person name="Han C."/>
            <person name="Goodwin L."/>
            <person name="Pitluck S."/>
            <person name="Liolios K."/>
            <person name="Pagani I."/>
            <person name="Ivanova N."/>
            <person name="Mavromatis K."/>
            <person name="Pati A."/>
            <person name="Chen A."/>
            <person name="Palaniappan K."/>
            <person name="Land M."/>
            <person name="Hauser L."/>
            <person name="Chang Y.J."/>
            <person name="Jeffries C.D."/>
            <person name="Detter J.C."/>
            <person name="Beck B."/>
            <person name="Woyke T."/>
            <person name="Bristow J."/>
            <person name="Eisen J.A."/>
            <person name="Markowitz V."/>
            <person name="Hugenholtz P."/>
            <person name="Kyrpides N.C."/>
            <person name="Klenk H.P."/>
        </authorList>
    </citation>
    <scope>NUCLEOTIDE SEQUENCE [LARGE SCALE GENOMIC DNA]</scope>
    <source>
        <strain evidence="7">ATCC 43644 / DSM 9630 / IS1B</strain>
    </source>
</reference>
<sequence length="367" mass="41392">MDSGQDRWERDQDDPTTRHGLSSTRMTHSDEATQPHQGRERVQEEGAEDKPTPGLLVQHGGLMGQLIRLNPGVSLIGRDARHPIWFRSLAVSRDHARIHVRDDAVILQDLKSRNGTYLRGHRLGPEPVKLRENDIICISPEVRLKFLHHSPRSLKHHEEMFNKVVRDDLTGLYNRMYVVEMLEGERDRNAYRGLGLALALIDLDRFKSINDTYGHQVGDQVLIELGGLLCELIPPPGFSARLGGEEFLSVYPAESLEFACRLAETIRIRVANQPFGMQTLGFPLHLTTSIGLLFLELTETRQPDDRSEHWITRADGLLYRAKAMGRDQVMAGINRPDYWSALDNVSGEVSFSKAPGVSQARDEDPAT</sequence>
<dbReference type="InParanoid" id="E8R2L1"/>
<dbReference type="NCBIfam" id="TIGR00254">
    <property type="entry name" value="GGDEF"/>
    <property type="match status" value="1"/>
</dbReference>
<proteinExistence type="predicted"/>
<dbReference type="SUPFAM" id="SSF55073">
    <property type="entry name" value="Nucleotide cyclase"/>
    <property type="match status" value="1"/>
</dbReference>
<dbReference type="SMART" id="SM00267">
    <property type="entry name" value="GGDEF"/>
    <property type="match status" value="1"/>
</dbReference>
<evidence type="ECO:0000256" key="3">
    <source>
        <dbReference type="SAM" id="MobiDB-lite"/>
    </source>
</evidence>
<dbReference type="InterPro" id="IPR050469">
    <property type="entry name" value="Diguanylate_Cyclase"/>
</dbReference>
<dbReference type="InterPro" id="IPR029787">
    <property type="entry name" value="Nucleotide_cyclase"/>
</dbReference>
<dbReference type="eggNOG" id="COG3706">
    <property type="taxonomic scope" value="Bacteria"/>
</dbReference>
<dbReference type="OrthoDB" id="244535at2"/>
<feature type="domain" description="FHA" evidence="4">
    <location>
        <begin position="74"/>
        <end position="123"/>
    </location>
</feature>
<dbReference type="Pfam" id="PF00498">
    <property type="entry name" value="FHA"/>
    <property type="match status" value="1"/>
</dbReference>
<dbReference type="PANTHER" id="PTHR45138">
    <property type="entry name" value="REGULATORY COMPONENTS OF SENSORY TRANSDUCTION SYSTEM"/>
    <property type="match status" value="1"/>
</dbReference>
<dbReference type="GO" id="GO:1902201">
    <property type="term" value="P:negative regulation of bacterial-type flagellum-dependent cell motility"/>
    <property type="evidence" value="ECO:0007669"/>
    <property type="project" value="TreeGrafter"/>
</dbReference>
<comment type="catalytic activity">
    <reaction evidence="2">
        <text>2 GTP = 3',3'-c-di-GMP + 2 diphosphate</text>
        <dbReference type="Rhea" id="RHEA:24898"/>
        <dbReference type="ChEBI" id="CHEBI:33019"/>
        <dbReference type="ChEBI" id="CHEBI:37565"/>
        <dbReference type="ChEBI" id="CHEBI:58805"/>
        <dbReference type="EC" id="2.7.7.65"/>
    </reaction>
</comment>
<keyword evidence="7" id="KW-1185">Reference proteome</keyword>
<dbReference type="SUPFAM" id="SSF49879">
    <property type="entry name" value="SMAD/FHA domain"/>
    <property type="match status" value="1"/>
</dbReference>
<evidence type="ECO:0000259" key="4">
    <source>
        <dbReference type="PROSITE" id="PS50006"/>
    </source>
</evidence>
<dbReference type="SMART" id="SM00240">
    <property type="entry name" value="FHA"/>
    <property type="match status" value="1"/>
</dbReference>
<feature type="compositionally biased region" description="Basic and acidic residues" evidence="3">
    <location>
        <begin position="1"/>
        <end position="17"/>
    </location>
</feature>
<dbReference type="InterPro" id="IPR000160">
    <property type="entry name" value="GGDEF_dom"/>
</dbReference>
<feature type="domain" description="GGDEF" evidence="5">
    <location>
        <begin position="194"/>
        <end position="334"/>
    </location>
</feature>
<organism evidence="6 7">
    <name type="scientific">Isosphaera pallida (strain ATCC 43644 / DSM 9630 / IS1B)</name>
    <dbReference type="NCBI Taxonomy" id="575540"/>
    <lineage>
        <taxon>Bacteria</taxon>
        <taxon>Pseudomonadati</taxon>
        <taxon>Planctomycetota</taxon>
        <taxon>Planctomycetia</taxon>
        <taxon>Isosphaerales</taxon>
        <taxon>Isosphaeraceae</taxon>
        <taxon>Isosphaera</taxon>
    </lineage>
</organism>
<dbReference type="Gene3D" id="2.60.200.20">
    <property type="match status" value="1"/>
</dbReference>
<evidence type="ECO:0000259" key="5">
    <source>
        <dbReference type="PROSITE" id="PS50887"/>
    </source>
</evidence>
<evidence type="ECO:0000256" key="1">
    <source>
        <dbReference type="ARBA" id="ARBA00012528"/>
    </source>
</evidence>
<dbReference type="InterPro" id="IPR000253">
    <property type="entry name" value="FHA_dom"/>
</dbReference>
<evidence type="ECO:0000313" key="7">
    <source>
        <dbReference type="Proteomes" id="UP000008631"/>
    </source>
</evidence>
<gene>
    <name evidence="6" type="ordered locus">Isop_1931</name>
</gene>
<name>E8R2L1_ISOPI</name>
<dbReference type="GO" id="GO:0043709">
    <property type="term" value="P:cell adhesion involved in single-species biofilm formation"/>
    <property type="evidence" value="ECO:0007669"/>
    <property type="project" value="TreeGrafter"/>
</dbReference>
<dbReference type="AlphaFoldDB" id="E8R2L1"/>
<evidence type="ECO:0000256" key="2">
    <source>
        <dbReference type="ARBA" id="ARBA00034247"/>
    </source>
</evidence>
<dbReference type="EMBL" id="CP002353">
    <property type="protein sequence ID" value="ADV62511.1"/>
    <property type="molecule type" value="Genomic_DNA"/>
</dbReference>
<protein>
    <recommendedName>
        <fullName evidence="1">diguanylate cyclase</fullName>
        <ecNumber evidence="1">2.7.7.65</ecNumber>
    </recommendedName>
</protein>
<feature type="region of interest" description="Disordered" evidence="3">
    <location>
        <begin position="1"/>
        <end position="53"/>
    </location>
</feature>
<accession>E8R2L1</accession>
<dbReference type="Gene3D" id="3.30.70.270">
    <property type="match status" value="1"/>
</dbReference>
<dbReference type="EC" id="2.7.7.65" evidence="1"/>
<dbReference type="GO" id="GO:0005886">
    <property type="term" value="C:plasma membrane"/>
    <property type="evidence" value="ECO:0007669"/>
    <property type="project" value="TreeGrafter"/>
</dbReference>
<dbReference type="Proteomes" id="UP000008631">
    <property type="component" value="Chromosome"/>
</dbReference>
<dbReference type="KEGG" id="ipa:Isop_1931"/>
<dbReference type="HOGENOM" id="CLU_064267_0_0_0"/>
<feature type="compositionally biased region" description="Basic and acidic residues" evidence="3">
    <location>
        <begin position="27"/>
        <end position="51"/>
    </location>
</feature>
<dbReference type="CDD" id="cd00060">
    <property type="entry name" value="FHA"/>
    <property type="match status" value="1"/>
</dbReference>